<evidence type="ECO:0000313" key="2">
    <source>
        <dbReference type="EMBL" id="CAG9611369.1"/>
    </source>
</evidence>
<evidence type="ECO:0000313" key="3">
    <source>
        <dbReference type="Proteomes" id="UP000789423"/>
    </source>
</evidence>
<keyword evidence="1" id="KW-0472">Membrane</keyword>
<feature type="transmembrane region" description="Helical" evidence="1">
    <location>
        <begin position="7"/>
        <end position="27"/>
    </location>
</feature>
<accession>A0ABM8Y6M0</accession>
<sequence length="151" mass="17367">METNKYFLYLGVIWTLLFSVLSFYWAAGGMFGVRSLGGAIYEMALHPTPSFIAIVWITGFIKLLGVVLLIMLLIKWENSRIQKSLYLIIKICGLLLFLYGLFNFITISLSAIGVLNLELDSYATFWRLVLWEPYWMIGGMFYFFSSQLPTT</sequence>
<comment type="caution">
    <text evidence="2">The sequence shown here is derived from an EMBL/GenBank/DDBJ whole genome shotgun (WGS) entry which is preliminary data.</text>
</comment>
<dbReference type="RefSeq" id="WP_230573676.1">
    <property type="nucleotide sequence ID" value="NZ_CAKJTI010000002.1"/>
</dbReference>
<proteinExistence type="predicted"/>
<feature type="transmembrane region" description="Helical" evidence="1">
    <location>
        <begin position="124"/>
        <end position="144"/>
    </location>
</feature>
<dbReference type="Pfam" id="PF13160">
    <property type="entry name" value="DUF3995"/>
    <property type="match status" value="1"/>
</dbReference>
<protein>
    <recommendedName>
        <fullName evidence="4">DUF3995 domain-containing protein</fullName>
    </recommendedName>
</protein>
<evidence type="ECO:0008006" key="4">
    <source>
        <dbReference type="Google" id="ProtNLM"/>
    </source>
</evidence>
<gene>
    <name evidence="2" type="ORF">BACCIP111899_00541</name>
</gene>
<reference evidence="2 3" key="1">
    <citation type="submission" date="2021-10" db="EMBL/GenBank/DDBJ databases">
        <authorList>
            <person name="Criscuolo A."/>
        </authorList>
    </citation>
    <scope>NUCLEOTIDE SEQUENCE [LARGE SCALE GENOMIC DNA]</scope>
    <source>
        <strain evidence="3">CIP 111899</strain>
    </source>
</reference>
<organism evidence="2 3">
    <name type="scientific">Bacillus rhizoplanae</name>
    <dbReference type="NCBI Taxonomy" id="2880966"/>
    <lineage>
        <taxon>Bacteria</taxon>
        <taxon>Bacillati</taxon>
        <taxon>Bacillota</taxon>
        <taxon>Bacilli</taxon>
        <taxon>Bacillales</taxon>
        <taxon>Bacillaceae</taxon>
        <taxon>Bacillus</taxon>
    </lineage>
</organism>
<name>A0ABM8Y6M0_9BACI</name>
<feature type="transmembrane region" description="Helical" evidence="1">
    <location>
        <begin position="51"/>
        <end position="74"/>
    </location>
</feature>
<feature type="transmembrane region" description="Helical" evidence="1">
    <location>
        <begin position="86"/>
        <end position="112"/>
    </location>
</feature>
<evidence type="ECO:0000256" key="1">
    <source>
        <dbReference type="SAM" id="Phobius"/>
    </source>
</evidence>
<dbReference type="Proteomes" id="UP000789423">
    <property type="component" value="Unassembled WGS sequence"/>
</dbReference>
<keyword evidence="3" id="KW-1185">Reference proteome</keyword>
<keyword evidence="1" id="KW-0812">Transmembrane</keyword>
<dbReference type="EMBL" id="CAKJTI010000002">
    <property type="protein sequence ID" value="CAG9611369.1"/>
    <property type="molecule type" value="Genomic_DNA"/>
</dbReference>
<keyword evidence="1" id="KW-1133">Transmembrane helix</keyword>
<dbReference type="InterPro" id="IPR025058">
    <property type="entry name" value="DUF3995"/>
</dbReference>